<feature type="compositionally biased region" description="Basic and acidic residues" evidence="1">
    <location>
        <begin position="493"/>
        <end position="505"/>
    </location>
</feature>
<evidence type="ECO:0000313" key="4">
    <source>
        <dbReference type="RefSeq" id="XP_011314839.1"/>
    </source>
</evidence>
<dbReference type="RefSeq" id="XP_011314839.1">
    <property type="nucleotide sequence ID" value="XM_011316537.1"/>
</dbReference>
<dbReference type="OrthoDB" id="6363430at2759"/>
<keyword evidence="3" id="KW-1185">Reference proteome</keyword>
<feature type="compositionally biased region" description="Polar residues" evidence="1">
    <location>
        <begin position="425"/>
        <end position="443"/>
    </location>
</feature>
<evidence type="ECO:0000313" key="3">
    <source>
        <dbReference type="Proteomes" id="UP000694866"/>
    </source>
</evidence>
<gene>
    <name evidence="4" type="primary">LOC105273856</name>
    <name evidence="2" type="ORF">g.41776</name>
</gene>
<dbReference type="EMBL" id="GBYB01001371">
    <property type="protein sequence ID" value="JAG71138.1"/>
    <property type="molecule type" value="Transcribed_RNA"/>
</dbReference>
<dbReference type="KEGG" id="fas:105273856"/>
<organism evidence="2">
    <name type="scientific">Fopius arisanus</name>
    <dbReference type="NCBI Taxonomy" id="64838"/>
    <lineage>
        <taxon>Eukaryota</taxon>
        <taxon>Metazoa</taxon>
        <taxon>Ecdysozoa</taxon>
        <taxon>Arthropoda</taxon>
        <taxon>Hexapoda</taxon>
        <taxon>Insecta</taxon>
        <taxon>Pterygota</taxon>
        <taxon>Neoptera</taxon>
        <taxon>Endopterygota</taxon>
        <taxon>Hymenoptera</taxon>
        <taxon>Apocrita</taxon>
        <taxon>Ichneumonoidea</taxon>
        <taxon>Braconidae</taxon>
        <taxon>Opiinae</taxon>
        <taxon>Fopius</taxon>
    </lineage>
</organism>
<feature type="region of interest" description="Disordered" evidence="1">
    <location>
        <begin position="424"/>
        <end position="446"/>
    </location>
</feature>
<evidence type="ECO:0000256" key="1">
    <source>
        <dbReference type="SAM" id="MobiDB-lite"/>
    </source>
</evidence>
<feature type="compositionally biased region" description="Basic and acidic residues" evidence="1">
    <location>
        <begin position="186"/>
        <end position="214"/>
    </location>
</feature>
<sequence>MITSAGVGVGGISGAGMLRARRRDVSVKPNRKLDRKSSRGMIYENEELRLRTININAEVEQGHNDIKKLRRENEQLRREIWCLREEYDKLEEILKSQKSREDSENDEDFSEECTTGSSQGDEDEDEEDEISDVDDSIEKSLKPESIQEELLENAENQKLSSEKMNSSIHRLHVEFDQLSTVPEEDETKREKITSKKEERDLIKPETTETNEMYDKGRENYLTGHTLNWIYSPECPVLPSMNDQSVYHPQSPSTQHLIPSSPSQVPRLGWEAIFDVKSPTNSLVSPGESIPSVCDNQKTSPDICVSGAVANQLHNSHSSDNLLSNPRDNLDNLEKTLWHSCQELKSNLFREENAIKGGLAAKSLPDNSRDSPKAFRSQLRVRLTQPLDKPPEVPPQMPRLDCTLCPTTLPSDRRHRRLIRQMQRQEYQATSFEHPNPQTLNLPVSGNPFLPKSDGGIYKDVGYLPGWQDVLPPPRVDIQTQTQSQSPTPSDSSGQERKDKDKDKVKGHERRKAVKKERVSTPSVDGKRQRRGNSQASKGRTSSRSQSVVCGEGELKSFRDTIAGGIEAERELRKSSMTNEKVPWCACWGNGCF</sequence>
<accession>A0A0C9R3I5</accession>
<dbReference type="GeneID" id="105273856"/>
<accession>A0A9R1TPX2</accession>
<feature type="compositionally biased region" description="Polar residues" evidence="1">
    <location>
        <begin position="531"/>
        <end position="547"/>
    </location>
</feature>
<feature type="region of interest" description="Disordered" evidence="1">
    <location>
        <begin position="179"/>
        <end position="214"/>
    </location>
</feature>
<proteinExistence type="predicted"/>
<feature type="compositionally biased region" description="Low complexity" evidence="1">
    <location>
        <begin position="478"/>
        <end position="492"/>
    </location>
</feature>
<name>A0A0C9R3I5_9HYME</name>
<protein>
    <submittedName>
        <fullName evidence="4">Uncharacterized protein isoform X1</fullName>
    </submittedName>
</protein>
<evidence type="ECO:0000313" key="2">
    <source>
        <dbReference type="EMBL" id="JAG71138.1"/>
    </source>
</evidence>
<feature type="compositionally biased region" description="Acidic residues" evidence="1">
    <location>
        <begin position="120"/>
        <end position="135"/>
    </location>
</feature>
<feature type="region of interest" description="Disordered" evidence="1">
    <location>
        <begin position="468"/>
        <end position="553"/>
    </location>
</feature>
<feature type="region of interest" description="Disordered" evidence="1">
    <location>
        <begin position="96"/>
        <end position="142"/>
    </location>
</feature>
<dbReference type="AlphaFoldDB" id="A0A0C9R3I5"/>
<reference evidence="2" key="1">
    <citation type="submission" date="2015-01" db="EMBL/GenBank/DDBJ databases">
        <title>Transcriptome Assembly of Fopius arisanus.</title>
        <authorList>
            <person name="Geib S."/>
        </authorList>
    </citation>
    <scope>NUCLEOTIDE SEQUENCE</scope>
</reference>
<dbReference type="Proteomes" id="UP000694866">
    <property type="component" value="Unplaced"/>
</dbReference>
<reference evidence="4" key="2">
    <citation type="submission" date="2025-04" db="UniProtKB">
        <authorList>
            <consortium name="RefSeq"/>
        </authorList>
    </citation>
    <scope>IDENTIFICATION</scope>
    <source>
        <strain evidence="4">USDA-PBARC FA_bdor</strain>
        <tissue evidence="4">Whole organism</tissue>
    </source>
</reference>